<reference evidence="2" key="1">
    <citation type="submission" date="2023-04" db="EMBL/GenBank/DDBJ databases">
        <title>Whole Genome Sequence of Multi-drug resistant Aeromonas caviae as a gut pathogen in newborn.</title>
        <authorList>
            <person name="Jadhav S.V."/>
            <person name="Saroj S.D."/>
            <person name="Saha U.B."/>
            <person name="Sen S."/>
            <person name="Kher A."/>
        </authorList>
    </citation>
    <scope>NUCLEOTIDE SEQUENCE</scope>
    <source>
        <strain evidence="2">SVJ23</strain>
    </source>
</reference>
<dbReference type="SUPFAM" id="SSF143422">
    <property type="entry name" value="Transposase IS200-like"/>
    <property type="match status" value="1"/>
</dbReference>
<protein>
    <submittedName>
        <fullName evidence="2">IS200/IS605 family transposase</fullName>
    </submittedName>
</protein>
<dbReference type="GO" id="GO:0004803">
    <property type="term" value="F:transposase activity"/>
    <property type="evidence" value="ECO:0007669"/>
    <property type="project" value="InterPro"/>
</dbReference>
<organism evidence="2 3">
    <name type="scientific">Aeromonas caviae</name>
    <name type="common">Aeromonas punctata</name>
    <dbReference type="NCBI Taxonomy" id="648"/>
    <lineage>
        <taxon>Bacteria</taxon>
        <taxon>Pseudomonadati</taxon>
        <taxon>Pseudomonadota</taxon>
        <taxon>Gammaproteobacteria</taxon>
        <taxon>Aeromonadales</taxon>
        <taxon>Aeromonadaceae</taxon>
        <taxon>Aeromonas</taxon>
    </lineage>
</organism>
<dbReference type="Pfam" id="PF01797">
    <property type="entry name" value="Y1_Tnp"/>
    <property type="match status" value="1"/>
</dbReference>
<accession>A0AAF0K0D3</accession>
<evidence type="ECO:0000313" key="3">
    <source>
        <dbReference type="Proteomes" id="UP001163285"/>
    </source>
</evidence>
<evidence type="ECO:0000313" key="2">
    <source>
        <dbReference type="EMBL" id="WGC86155.1"/>
    </source>
</evidence>
<dbReference type="Gene3D" id="3.30.70.1290">
    <property type="entry name" value="Transposase IS200-like"/>
    <property type="match status" value="1"/>
</dbReference>
<gene>
    <name evidence="2" type="primary">tnpA</name>
    <name evidence="2" type="ORF">OJY61_23015</name>
</gene>
<dbReference type="PANTHER" id="PTHR33360:SF2">
    <property type="entry name" value="TRANSPOSASE FOR INSERTION SEQUENCE ELEMENT IS200"/>
    <property type="match status" value="1"/>
</dbReference>
<sequence length="134" mass="15175">MQFTKINKSRHAAYALHVHLVFITKYRKPILGELYHASFSQCAAEVCRDFGAELKECDGEADHVHMLIEYAPTVQLSVLVNSLKAVTSRRLRNEFLDLRGAYSKPVLWSRSYFAGSCGGAPLEVIKQYIQNQRG</sequence>
<dbReference type="InterPro" id="IPR036515">
    <property type="entry name" value="Transposase_17_sf"/>
</dbReference>
<dbReference type="GO" id="GO:0006313">
    <property type="term" value="P:DNA transposition"/>
    <property type="evidence" value="ECO:0007669"/>
    <property type="project" value="InterPro"/>
</dbReference>
<dbReference type="PANTHER" id="PTHR33360">
    <property type="entry name" value="TRANSPOSASE FOR INSERTION SEQUENCE ELEMENT IS200"/>
    <property type="match status" value="1"/>
</dbReference>
<feature type="domain" description="Transposase IS200-like" evidence="1">
    <location>
        <begin position="13"/>
        <end position="132"/>
    </location>
</feature>
<evidence type="ECO:0000259" key="1">
    <source>
        <dbReference type="SMART" id="SM01321"/>
    </source>
</evidence>
<dbReference type="GO" id="GO:0003677">
    <property type="term" value="F:DNA binding"/>
    <property type="evidence" value="ECO:0007669"/>
    <property type="project" value="InterPro"/>
</dbReference>
<dbReference type="EMBL" id="CP110176">
    <property type="protein sequence ID" value="WGC86155.1"/>
    <property type="molecule type" value="Genomic_DNA"/>
</dbReference>
<dbReference type="NCBIfam" id="NF033573">
    <property type="entry name" value="transpos_IS200"/>
    <property type="match status" value="1"/>
</dbReference>
<dbReference type="AlphaFoldDB" id="A0AAF0K0D3"/>
<dbReference type="SMART" id="SM01321">
    <property type="entry name" value="Y1_Tnp"/>
    <property type="match status" value="1"/>
</dbReference>
<dbReference type="InterPro" id="IPR002686">
    <property type="entry name" value="Transposase_17"/>
</dbReference>
<dbReference type="Proteomes" id="UP001163285">
    <property type="component" value="Chromosome"/>
</dbReference>
<proteinExistence type="predicted"/>
<dbReference type="RefSeq" id="WP_125117207.1">
    <property type="nucleotide sequence ID" value="NZ_AP019195.1"/>
</dbReference>
<name>A0AAF0K0D3_AERCA</name>